<accession>A0A9P1CW17</accession>
<reference evidence="2" key="1">
    <citation type="submission" date="2022-10" db="EMBL/GenBank/DDBJ databases">
        <authorList>
            <person name="Chen Y."/>
            <person name="Dougan E. K."/>
            <person name="Chan C."/>
            <person name="Rhodes N."/>
            <person name="Thang M."/>
        </authorList>
    </citation>
    <scope>NUCLEOTIDE SEQUENCE</scope>
</reference>
<organism evidence="2">
    <name type="scientific">Cladocopium goreaui</name>
    <dbReference type="NCBI Taxonomy" id="2562237"/>
    <lineage>
        <taxon>Eukaryota</taxon>
        <taxon>Sar</taxon>
        <taxon>Alveolata</taxon>
        <taxon>Dinophyceae</taxon>
        <taxon>Suessiales</taxon>
        <taxon>Symbiodiniaceae</taxon>
        <taxon>Cladocopium</taxon>
    </lineage>
</organism>
<dbReference type="EMBL" id="CAMXCT010002513">
    <property type="protein sequence ID" value="CAI3998638.1"/>
    <property type="molecule type" value="Genomic_DNA"/>
</dbReference>
<protein>
    <submittedName>
        <fullName evidence="2">Uncharacterized protein</fullName>
    </submittedName>
</protein>
<gene>
    <name evidence="2" type="ORF">C1SCF055_LOCUS24915</name>
</gene>
<comment type="caution">
    <text evidence="2">The sequence shown here is derived from an EMBL/GenBank/DDBJ whole genome shotgun (WGS) entry which is preliminary data.</text>
</comment>
<sequence>MGAFGGLGFDTTVGEAHAHGLAMQMIQMVRTHRVQDLGPLLVTAGILERKEETPAAPFRLDQPRLSAIWSQFCLVFIPLQAEGSPLVKRTCWYHQHYGHCVRCYSVATYKGFMREEAPCQTAEEAATALGDSGDEARIPETRSKRQKRKRG</sequence>
<keyword evidence="4" id="KW-1185">Reference proteome</keyword>
<evidence type="ECO:0000313" key="3">
    <source>
        <dbReference type="EMBL" id="CAL4785950.1"/>
    </source>
</evidence>
<dbReference type="Proteomes" id="UP001152797">
    <property type="component" value="Unassembled WGS sequence"/>
</dbReference>
<proteinExistence type="predicted"/>
<feature type="region of interest" description="Disordered" evidence="1">
    <location>
        <begin position="123"/>
        <end position="151"/>
    </location>
</feature>
<reference evidence="3 4" key="2">
    <citation type="submission" date="2024-05" db="EMBL/GenBank/DDBJ databases">
        <authorList>
            <person name="Chen Y."/>
            <person name="Shah S."/>
            <person name="Dougan E. K."/>
            <person name="Thang M."/>
            <person name="Chan C."/>
        </authorList>
    </citation>
    <scope>NUCLEOTIDE SEQUENCE [LARGE SCALE GENOMIC DNA]</scope>
</reference>
<dbReference type="EMBL" id="CAMXCT030002513">
    <property type="protein sequence ID" value="CAL4785950.1"/>
    <property type="molecule type" value="Genomic_DNA"/>
</dbReference>
<name>A0A9P1CW17_9DINO</name>
<dbReference type="EMBL" id="CAMXCT020002513">
    <property type="protein sequence ID" value="CAL1152013.1"/>
    <property type="molecule type" value="Genomic_DNA"/>
</dbReference>
<dbReference type="AlphaFoldDB" id="A0A9P1CW17"/>
<evidence type="ECO:0000313" key="4">
    <source>
        <dbReference type="Proteomes" id="UP001152797"/>
    </source>
</evidence>
<evidence type="ECO:0000256" key="1">
    <source>
        <dbReference type="SAM" id="MobiDB-lite"/>
    </source>
</evidence>
<evidence type="ECO:0000313" key="2">
    <source>
        <dbReference type="EMBL" id="CAI3998638.1"/>
    </source>
</evidence>
<feature type="compositionally biased region" description="Basic and acidic residues" evidence="1">
    <location>
        <begin position="134"/>
        <end position="143"/>
    </location>
</feature>